<evidence type="ECO:0000313" key="2">
    <source>
        <dbReference type="Proteomes" id="UP001500956"/>
    </source>
</evidence>
<dbReference type="RefSeq" id="WP_172151575.1">
    <property type="nucleotide sequence ID" value="NZ_BAABID010000003.1"/>
</dbReference>
<keyword evidence="2" id="KW-1185">Reference proteome</keyword>
<proteinExistence type="predicted"/>
<gene>
    <name evidence="1" type="ORF">GCM10023216_02320</name>
</gene>
<comment type="caution">
    <text evidence="1">The sequence shown here is derived from an EMBL/GenBank/DDBJ whole genome shotgun (WGS) entry which is preliminary data.</text>
</comment>
<dbReference type="EMBL" id="BAABID010000003">
    <property type="protein sequence ID" value="GAA4717763.1"/>
    <property type="molecule type" value="Genomic_DNA"/>
</dbReference>
<organism evidence="1 2">
    <name type="scientific">Isoptericola chiayiensis</name>
    <dbReference type="NCBI Taxonomy" id="579446"/>
    <lineage>
        <taxon>Bacteria</taxon>
        <taxon>Bacillati</taxon>
        <taxon>Actinomycetota</taxon>
        <taxon>Actinomycetes</taxon>
        <taxon>Micrococcales</taxon>
        <taxon>Promicromonosporaceae</taxon>
        <taxon>Isoptericola</taxon>
    </lineage>
</organism>
<protein>
    <recommendedName>
        <fullName evidence="3">Peptidase C39-like domain-containing protein</fullName>
    </recommendedName>
</protein>
<reference evidence="2" key="1">
    <citation type="journal article" date="2019" name="Int. J. Syst. Evol. Microbiol.">
        <title>The Global Catalogue of Microorganisms (GCM) 10K type strain sequencing project: providing services to taxonomists for standard genome sequencing and annotation.</title>
        <authorList>
            <consortium name="The Broad Institute Genomics Platform"/>
            <consortium name="The Broad Institute Genome Sequencing Center for Infectious Disease"/>
            <person name="Wu L."/>
            <person name="Ma J."/>
        </authorList>
    </citation>
    <scope>NUCLEOTIDE SEQUENCE [LARGE SCALE GENOMIC DNA]</scope>
    <source>
        <strain evidence="2">JCM 18063</strain>
    </source>
</reference>
<evidence type="ECO:0008006" key="3">
    <source>
        <dbReference type="Google" id="ProtNLM"/>
    </source>
</evidence>
<evidence type="ECO:0000313" key="1">
    <source>
        <dbReference type="EMBL" id="GAA4717763.1"/>
    </source>
</evidence>
<accession>A0ABP8XZ72</accession>
<name>A0ABP8XZ72_9MICO</name>
<dbReference type="Proteomes" id="UP001500956">
    <property type="component" value="Unassembled WGS sequence"/>
</dbReference>
<sequence>MGLPGLRLTDLLGSVGLFAGQVPAAPPVGTFRRPSLPSDAVPGAGDEQSLGWVRDPLGRDDPPPLWAPRRLLLPGGAPARQVSPTTCGAAVLAMLRYAGDPVAALAVAGGDGRDGGDGAGQGDPAGRFAADQQRVHRACTRGPLGLPSWPPSLGTPPWAAAAHARYGPVRYTHRVVGAPGSAAARRVLDAALDAARAGVPVPLYSGGDLARGPATAVPRHVVLLTTVTGAAPDATATLYEPSSGTLHSLPAAVLRAGTRARTRPDRRGEAARTRALGGWPHVVWAILPRGSSDEAPPWRA</sequence>